<gene>
    <name evidence="1" type="ORF">MKP09_18655</name>
</gene>
<dbReference type="EMBL" id="JAKWBL010000004">
    <property type="protein sequence ID" value="MCH5599788.1"/>
    <property type="molecule type" value="Genomic_DNA"/>
</dbReference>
<comment type="caution">
    <text evidence="1">The sequence shown here is derived from an EMBL/GenBank/DDBJ whole genome shotgun (WGS) entry which is preliminary data.</text>
</comment>
<protein>
    <submittedName>
        <fullName evidence="1">Histidine phosphatase family protein</fullName>
    </submittedName>
</protein>
<keyword evidence="2" id="KW-1185">Reference proteome</keyword>
<dbReference type="InterPro" id="IPR013078">
    <property type="entry name" value="His_Pase_superF_clade-1"/>
</dbReference>
<dbReference type="SUPFAM" id="SSF53254">
    <property type="entry name" value="Phosphoglycerate mutase-like"/>
    <property type="match status" value="1"/>
</dbReference>
<proteinExistence type="predicted"/>
<dbReference type="Pfam" id="PF00300">
    <property type="entry name" value="His_Phos_1"/>
    <property type="match status" value="1"/>
</dbReference>
<dbReference type="Gene3D" id="3.40.50.1240">
    <property type="entry name" value="Phosphoglycerate mutase-like"/>
    <property type="match status" value="1"/>
</dbReference>
<organism evidence="1 2">
    <name type="scientific">Niabella ginsengisoli</name>
    <dbReference type="NCBI Taxonomy" id="522298"/>
    <lineage>
        <taxon>Bacteria</taxon>
        <taxon>Pseudomonadati</taxon>
        <taxon>Bacteroidota</taxon>
        <taxon>Chitinophagia</taxon>
        <taxon>Chitinophagales</taxon>
        <taxon>Chitinophagaceae</taxon>
        <taxon>Niabella</taxon>
    </lineage>
</organism>
<name>A0ABS9SN18_9BACT</name>
<accession>A0ABS9SN18</accession>
<dbReference type="InterPro" id="IPR029033">
    <property type="entry name" value="His_PPase_superfam"/>
</dbReference>
<evidence type="ECO:0000313" key="2">
    <source>
        <dbReference type="Proteomes" id="UP001202248"/>
    </source>
</evidence>
<sequence>MGKKTREEFVKENPQSWEAWNNNPELAKAGLTGESGKEIVARMDSFFNEMFEQHKGQTILVTAHNGVNRLYMAYKLGMPLRNYRQLVQHNSAITFFTLDKDGVLTLEYLNTKIK</sequence>
<reference evidence="1 2" key="1">
    <citation type="submission" date="2022-02" db="EMBL/GenBank/DDBJ databases">
        <authorList>
            <person name="Min J."/>
        </authorList>
    </citation>
    <scope>NUCLEOTIDE SEQUENCE [LARGE SCALE GENOMIC DNA]</scope>
    <source>
        <strain evidence="1 2">GR10-1</strain>
    </source>
</reference>
<evidence type="ECO:0000313" key="1">
    <source>
        <dbReference type="EMBL" id="MCH5599788.1"/>
    </source>
</evidence>
<dbReference type="Proteomes" id="UP001202248">
    <property type="component" value="Unassembled WGS sequence"/>
</dbReference>